<dbReference type="GO" id="GO:0005794">
    <property type="term" value="C:Golgi apparatus"/>
    <property type="evidence" value="ECO:0007669"/>
    <property type="project" value="TreeGrafter"/>
</dbReference>
<gene>
    <name evidence="13" type="ORF">CANARDRAFT_184931</name>
</gene>
<dbReference type="GO" id="GO:0006612">
    <property type="term" value="P:protein targeting to membrane"/>
    <property type="evidence" value="ECO:0007669"/>
    <property type="project" value="TreeGrafter"/>
</dbReference>
<dbReference type="PANTHER" id="PTHR22883:SF43">
    <property type="entry name" value="PALMITOYLTRANSFERASE APP"/>
    <property type="match status" value="1"/>
</dbReference>
<dbReference type="Pfam" id="PF01529">
    <property type="entry name" value="DHHC"/>
    <property type="match status" value="1"/>
</dbReference>
<feature type="transmembrane region" description="Helical" evidence="11">
    <location>
        <begin position="70"/>
        <end position="92"/>
    </location>
</feature>
<evidence type="ECO:0000256" key="5">
    <source>
        <dbReference type="ARBA" id="ARBA00023136"/>
    </source>
</evidence>
<keyword evidence="8 11" id="KW-0012">Acyltransferase</keyword>
<feature type="non-terminal residue" evidence="13">
    <location>
        <position position="1"/>
    </location>
</feature>
<dbReference type="Proteomes" id="UP000094801">
    <property type="component" value="Unassembled WGS sequence"/>
</dbReference>
<accession>A0A1E4T260</accession>
<dbReference type="PROSITE" id="PS50216">
    <property type="entry name" value="DHHC"/>
    <property type="match status" value="1"/>
</dbReference>
<evidence type="ECO:0000256" key="6">
    <source>
        <dbReference type="ARBA" id="ARBA00023139"/>
    </source>
</evidence>
<dbReference type="GO" id="GO:0005789">
    <property type="term" value="C:endoplasmic reticulum membrane"/>
    <property type="evidence" value="ECO:0007669"/>
    <property type="project" value="UniProtKB-SubCell"/>
</dbReference>
<feature type="non-terminal residue" evidence="13">
    <location>
        <position position="282"/>
    </location>
</feature>
<keyword evidence="2 11" id="KW-0808">Transferase</keyword>
<comment type="similarity">
    <text evidence="9">Belongs to the DHHC palmitoyltransferase family. ERF2/ZDHHC9 subfamily.</text>
</comment>
<keyword evidence="3 11" id="KW-0812">Transmembrane</keyword>
<evidence type="ECO:0000256" key="3">
    <source>
        <dbReference type="ARBA" id="ARBA00022692"/>
    </source>
</evidence>
<dbReference type="EMBL" id="KV453851">
    <property type="protein sequence ID" value="ODV85839.1"/>
    <property type="molecule type" value="Genomic_DNA"/>
</dbReference>
<evidence type="ECO:0000256" key="11">
    <source>
        <dbReference type="RuleBase" id="RU079119"/>
    </source>
</evidence>
<dbReference type="AlphaFoldDB" id="A0A1E4T260"/>
<evidence type="ECO:0000256" key="4">
    <source>
        <dbReference type="ARBA" id="ARBA00022989"/>
    </source>
</evidence>
<evidence type="ECO:0000256" key="1">
    <source>
        <dbReference type="ARBA" id="ARBA00004477"/>
    </source>
</evidence>
<keyword evidence="7" id="KW-0449">Lipoprotein</keyword>
<dbReference type="InterPro" id="IPR039859">
    <property type="entry name" value="PFA4/ZDH16/20/ERF2-like"/>
</dbReference>
<protein>
    <recommendedName>
        <fullName evidence="11">Palmitoyltransferase</fullName>
        <ecNumber evidence="11">2.3.1.225</ecNumber>
    </recommendedName>
</protein>
<keyword evidence="6" id="KW-0564">Palmitate</keyword>
<dbReference type="InterPro" id="IPR001594">
    <property type="entry name" value="Palmitoyltrfase_DHHC"/>
</dbReference>
<comment type="catalytic activity">
    <reaction evidence="10 11">
        <text>L-cysteinyl-[protein] + hexadecanoyl-CoA = S-hexadecanoyl-L-cysteinyl-[protein] + CoA</text>
        <dbReference type="Rhea" id="RHEA:36683"/>
        <dbReference type="Rhea" id="RHEA-COMP:10131"/>
        <dbReference type="Rhea" id="RHEA-COMP:11032"/>
        <dbReference type="ChEBI" id="CHEBI:29950"/>
        <dbReference type="ChEBI" id="CHEBI:57287"/>
        <dbReference type="ChEBI" id="CHEBI:57379"/>
        <dbReference type="ChEBI" id="CHEBI:74151"/>
        <dbReference type="EC" id="2.3.1.225"/>
    </reaction>
</comment>
<proteinExistence type="inferred from homology"/>
<dbReference type="EC" id="2.3.1.225" evidence="11"/>
<comment type="domain">
    <text evidence="11">The DHHC domain is required for palmitoyltransferase activity.</text>
</comment>
<keyword evidence="5 11" id="KW-0472">Membrane</keyword>
<dbReference type="GO" id="GO:0019706">
    <property type="term" value="F:protein-cysteine S-palmitoyltransferase activity"/>
    <property type="evidence" value="ECO:0007669"/>
    <property type="project" value="UniProtKB-EC"/>
</dbReference>
<feature type="transmembrane region" description="Helical" evidence="11">
    <location>
        <begin position="210"/>
        <end position="233"/>
    </location>
</feature>
<evidence type="ECO:0000256" key="2">
    <source>
        <dbReference type="ARBA" id="ARBA00022679"/>
    </source>
</evidence>
<evidence type="ECO:0000256" key="7">
    <source>
        <dbReference type="ARBA" id="ARBA00023288"/>
    </source>
</evidence>
<evidence type="ECO:0000256" key="10">
    <source>
        <dbReference type="ARBA" id="ARBA00048048"/>
    </source>
</evidence>
<organism evidence="13 14">
    <name type="scientific">[Candida] arabinofermentans NRRL YB-2248</name>
    <dbReference type="NCBI Taxonomy" id="983967"/>
    <lineage>
        <taxon>Eukaryota</taxon>
        <taxon>Fungi</taxon>
        <taxon>Dikarya</taxon>
        <taxon>Ascomycota</taxon>
        <taxon>Saccharomycotina</taxon>
        <taxon>Pichiomycetes</taxon>
        <taxon>Pichiales</taxon>
        <taxon>Pichiaceae</taxon>
        <taxon>Ogataea</taxon>
        <taxon>Ogataea/Candida clade</taxon>
    </lineage>
</organism>
<feature type="transmembrane region" description="Helical" evidence="11">
    <location>
        <begin position="245"/>
        <end position="269"/>
    </location>
</feature>
<dbReference type="OrthoDB" id="9909019at2759"/>
<sequence>DTTLNIRPSQDSKLSLITRVSNWFLFEPSKYELGLSGEAKFNYQAFNQSKYVYLIGGRLRTLKRDPKSKIRLPVISYTLSLLVLPMVIYLIFDASWCWHNISPAIVIVFVYCWLQAFLNCSKAAFLDPGTLPRNVHLVDNVSVMGLPEEYYTQIRLPGPELNKPVSLKYCTACYIWRPIRSSHCSRCNSCTLNMDHHCKWLSNCVGQRNYWFFINFLIFTVIDCIMLCGMSYFRIHRHGVSSSKMSLFLAVYGTIMVLYPTLLLVYHICLGFTGITTREYLN</sequence>
<evidence type="ECO:0000256" key="9">
    <source>
        <dbReference type="ARBA" id="ARBA00023463"/>
    </source>
</evidence>
<comment type="subcellular location">
    <subcellularLocation>
        <location evidence="1">Endoplasmic reticulum membrane</location>
        <topology evidence="1">Multi-pass membrane protein</topology>
    </subcellularLocation>
</comment>
<dbReference type="STRING" id="983967.A0A1E4T260"/>
<evidence type="ECO:0000313" key="13">
    <source>
        <dbReference type="EMBL" id="ODV85839.1"/>
    </source>
</evidence>
<dbReference type="PANTHER" id="PTHR22883">
    <property type="entry name" value="ZINC FINGER DHHC DOMAIN CONTAINING PROTEIN"/>
    <property type="match status" value="1"/>
</dbReference>
<evidence type="ECO:0000313" key="14">
    <source>
        <dbReference type="Proteomes" id="UP000094801"/>
    </source>
</evidence>
<feature type="domain" description="Palmitoyltransferase DHHC" evidence="12">
    <location>
        <begin position="166"/>
        <end position="282"/>
    </location>
</feature>
<name>A0A1E4T260_9ASCO</name>
<reference evidence="14" key="1">
    <citation type="submission" date="2016-04" db="EMBL/GenBank/DDBJ databases">
        <title>Comparative genomics of biotechnologically important yeasts.</title>
        <authorList>
            <consortium name="DOE Joint Genome Institute"/>
            <person name="Riley R."/>
            <person name="Haridas S."/>
            <person name="Wolfe K.H."/>
            <person name="Lopes M.R."/>
            <person name="Hittinger C.T."/>
            <person name="Goker M."/>
            <person name="Salamov A."/>
            <person name="Wisecaver J."/>
            <person name="Long T.M."/>
            <person name="Aerts A.L."/>
            <person name="Barry K."/>
            <person name="Choi C."/>
            <person name="Clum A."/>
            <person name="Coughlan A.Y."/>
            <person name="Deshpande S."/>
            <person name="Douglass A.P."/>
            <person name="Hanson S.J."/>
            <person name="Klenk H.-P."/>
            <person name="Labutti K."/>
            <person name="Lapidus A."/>
            <person name="Lindquist E."/>
            <person name="Lipzen A."/>
            <person name="Meier-Kolthoff J.P."/>
            <person name="Ohm R.A."/>
            <person name="Otillar R.P."/>
            <person name="Pangilinan J."/>
            <person name="Peng Y."/>
            <person name="Rokas A."/>
            <person name="Rosa C.A."/>
            <person name="Scheuner C."/>
            <person name="Sibirny A.A."/>
            <person name="Slot J.C."/>
            <person name="Stielow J.B."/>
            <person name="Sun H."/>
            <person name="Kurtzman C.P."/>
            <person name="Blackwell M."/>
            <person name="Grigoriev I.V."/>
            <person name="Jeffries T.W."/>
        </authorList>
    </citation>
    <scope>NUCLEOTIDE SEQUENCE [LARGE SCALE GENOMIC DNA]</scope>
    <source>
        <strain evidence="14">NRRL YB-2248</strain>
    </source>
</reference>
<keyword evidence="4 11" id="KW-1133">Transmembrane helix</keyword>
<feature type="transmembrane region" description="Helical" evidence="11">
    <location>
        <begin position="98"/>
        <end position="118"/>
    </location>
</feature>
<evidence type="ECO:0000259" key="12">
    <source>
        <dbReference type="Pfam" id="PF01529"/>
    </source>
</evidence>
<keyword evidence="14" id="KW-1185">Reference proteome</keyword>
<evidence type="ECO:0000256" key="8">
    <source>
        <dbReference type="ARBA" id="ARBA00023315"/>
    </source>
</evidence>